<accession>A0AAW1IBP1</accession>
<protein>
    <submittedName>
        <fullName evidence="2">Baculovirus F protein</fullName>
    </submittedName>
</protein>
<evidence type="ECO:0000313" key="2">
    <source>
        <dbReference type="EMBL" id="KAK9686846.1"/>
    </source>
</evidence>
<reference evidence="2 3" key="1">
    <citation type="journal article" date="2024" name="BMC Genomics">
        <title>De novo assembly and annotation of Popillia japonica's genome with initial clues to its potential as an invasive pest.</title>
        <authorList>
            <person name="Cucini C."/>
            <person name="Boschi S."/>
            <person name="Funari R."/>
            <person name="Cardaioli E."/>
            <person name="Iannotti N."/>
            <person name="Marturano G."/>
            <person name="Paoli F."/>
            <person name="Bruttini M."/>
            <person name="Carapelli A."/>
            <person name="Frati F."/>
            <person name="Nardi F."/>
        </authorList>
    </citation>
    <scope>NUCLEOTIDE SEQUENCE [LARGE SCALE GENOMIC DNA]</scope>
    <source>
        <strain evidence="2">DMR45628</strain>
    </source>
</reference>
<dbReference type="EMBL" id="JASPKY010000682">
    <property type="protein sequence ID" value="KAK9686846.1"/>
    <property type="molecule type" value="Genomic_DNA"/>
</dbReference>
<comment type="caution">
    <text evidence="2">The sequence shown here is derived from an EMBL/GenBank/DDBJ whole genome shotgun (WGS) entry which is preliminary data.</text>
</comment>
<evidence type="ECO:0000313" key="3">
    <source>
        <dbReference type="Proteomes" id="UP001458880"/>
    </source>
</evidence>
<keyword evidence="1" id="KW-0472">Membrane</keyword>
<feature type="transmembrane region" description="Helical" evidence="1">
    <location>
        <begin position="547"/>
        <end position="568"/>
    </location>
</feature>
<dbReference type="AlphaFoldDB" id="A0AAW1IBP1"/>
<feature type="transmembrane region" description="Helical" evidence="1">
    <location>
        <begin position="36"/>
        <end position="55"/>
    </location>
</feature>
<evidence type="ECO:0000256" key="1">
    <source>
        <dbReference type="SAM" id="Phobius"/>
    </source>
</evidence>
<dbReference type="InterPro" id="IPR022048">
    <property type="entry name" value="Envelope_fusion-like"/>
</dbReference>
<dbReference type="Pfam" id="PF12259">
    <property type="entry name" value="Baculo_F"/>
    <property type="match status" value="1"/>
</dbReference>
<proteinExistence type="predicted"/>
<keyword evidence="1" id="KW-1133">Transmembrane helix</keyword>
<gene>
    <name evidence="2" type="ORF">QE152_g36898</name>
</gene>
<keyword evidence="1" id="KW-0812">Transmembrane</keyword>
<keyword evidence="3" id="KW-1185">Reference proteome</keyword>
<organism evidence="2 3">
    <name type="scientific">Popillia japonica</name>
    <name type="common">Japanese beetle</name>
    <dbReference type="NCBI Taxonomy" id="7064"/>
    <lineage>
        <taxon>Eukaryota</taxon>
        <taxon>Metazoa</taxon>
        <taxon>Ecdysozoa</taxon>
        <taxon>Arthropoda</taxon>
        <taxon>Hexapoda</taxon>
        <taxon>Insecta</taxon>
        <taxon>Pterygota</taxon>
        <taxon>Neoptera</taxon>
        <taxon>Endopterygota</taxon>
        <taxon>Coleoptera</taxon>
        <taxon>Polyphaga</taxon>
        <taxon>Scarabaeiformia</taxon>
        <taxon>Scarabaeidae</taxon>
        <taxon>Rutelinae</taxon>
        <taxon>Popillia</taxon>
    </lineage>
</organism>
<dbReference type="Proteomes" id="UP001458880">
    <property type="component" value="Unassembled WGS sequence"/>
</dbReference>
<name>A0AAW1IBP1_POPJA</name>
<sequence>MDYQKAQQTHTNFNVTKRKGRTIEVSAFKTANSVSVTLLLLSFYIILLLLLAVPAQAKYTLFTPNPGIHVERIGTGRVRKGSFRIDVVYNYTKLTEDITAISNKVQQMDQLCKDLQHQIGEDSCSSLFLRLAKLEDYIISIKAILDSYIKQERHNGTFFNTENGNLHIPKLKMDQEETVENSENTFFSAVCVQEDIELSTLHENFQNTLRVATDSLNLNSNAFKIVRKNELQTNLLSSYQTASMYVDQITDYYAKLSKILMQKGNLYDLLSVDRINKIISSANLPPNLTILPDIILETKIRRKGNAIYIYGSFPVIDKSNFTLLEVIPVPLEIKGNSYLTLDIPNEIIAVDYNKQLYFYLTDEDLSKSVRLQGDIYLCTPKIIKKMQDYPICVLDHINNSSRNKTCETKRNDITSIIWKELRTKNAWMFITNKPTKVAVLCNNNRENVHIDKSGIFQIPQNCVIRSKRSILSQRIEDDTPYTQLAYIKDVSADLNKPTPQISSSNLQAAIKEPVKQVFALLRNMNGEVKDFKSQLQNKDTNDKPQGIFGNVVAGVSVVSVILVALVTYRSSEPFWKVLLEYICTNQLSSEPNETTSLLQNS</sequence>